<gene>
    <name evidence="7" type="ORF">CTI12_AA021490</name>
</gene>
<dbReference type="CDD" id="cd00590">
    <property type="entry name" value="RRM_SF"/>
    <property type="match status" value="1"/>
</dbReference>
<dbReference type="Proteomes" id="UP000245207">
    <property type="component" value="Unassembled WGS sequence"/>
</dbReference>
<comment type="caution">
    <text evidence="7">The sequence shown here is derived from an EMBL/GenBank/DDBJ whole genome shotgun (WGS) entry which is preliminary data.</text>
</comment>
<reference evidence="7 8" key="1">
    <citation type="journal article" date="2018" name="Mol. Plant">
        <title>The genome of Artemisia annua provides insight into the evolution of Asteraceae family and artemisinin biosynthesis.</title>
        <authorList>
            <person name="Shen Q."/>
            <person name="Zhang L."/>
            <person name="Liao Z."/>
            <person name="Wang S."/>
            <person name="Yan T."/>
            <person name="Shi P."/>
            <person name="Liu M."/>
            <person name="Fu X."/>
            <person name="Pan Q."/>
            <person name="Wang Y."/>
            <person name="Lv Z."/>
            <person name="Lu X."/>
            <person name="Zhang F."/>
            <person name="Jiang W."/>
            <person name="Ma Y."/>
            <person name="Chen M."/>
            <person name="Hao X."/>
            <person name="Li L."/>
            <person name="Tang Y."/>
            <person name="Lv G."/>
            <person name="Zhou Y."/>
            <person name="Sun X."/>
            <person name="Brodelius P.E."/>
            <person name="Rose J.K.C."/>
            <person name="Tang K."/>
        </authorList>
    </citation>
    <scope>NUCLEOTIDE SEQUENCE [LARGE SCALE GENOMIC DNA]</scope>
    <source>
        <strain evidence="8">cv. Huhao1</strain>
        <tissue evidence="7">Leaf</tissue>
    </source>
</reference>
<sequence length="269" mass="30509">MGDNDWIEVRKKHRGSMFSRLQVPQPNSALMDDLAKISLSVYVSNFPSHLTVRELWNICGKKGTIADVFIAKHRNKLGQMFGFCRFIKVSNSENLINSLNKIWIGKLRLHANLARFGRNVGKQPSQAQPNANPAKITTAPKVSHNTKDFSYASVAKNSFPKEGTNSCNDHDTSMSNKPAATLSYDTPNDFPLALLGCYKDFRSIANTRIMCCNEGFLDVDFKYLGGLWVLFDFTTKDARDKFLHHIGVQSWFSTLKLWHDDFVVEERLI</sequence>
<evidence type="ECO:0000313" key="8">
    <source>
        <dbReference type="Proteomes" id="UP000245207"/>
    </source>
</evidence>
<dbReference type="OrthoDB" id="10656380at2759"/>
<evidence type="ECO:0000256" key="3">
    <source>
        <dbReference type="ARBA" id="ARBA00023187"/>
    </source>
</evidence>
<dbReference type="InterPro" id="IPR050907">
    <property type="entry name" value="SRSF"/>
</dbReference>
<dbReference type="InterPro" id="IPR000504">
    <property type="entry name" value="RRM_dom"/>
</dbReference>
<protein>
    <recommendedName>
        <fullName evidence="6">RRM domain-containing protein</fullName>
    </recommendedName>
</protein>
<evidence type="ECO:0000259" key="6">
    <source>
        <dbReference type="PROSITE" id="PS50102"/>
    </source>
</evidence>
<evidence type="ECO:0000256" key="1">
    <source>
        <dbReference type="ARBA" id="ARBA00022664"/>
    </source>
</evidence>
<evidence type="ECO:0000256" key="5">
    <source>
        <dbReference type="SAM" id="MobiDB-lite"/>
    </source>
</evidence>
<dbReference type="SUPFAM" id="SSF54928">
    <property type="entry name" value="RNA-binding domain, RBD"/>
    <property type="match status" value="1"/>
</dbReference>
<dbReference type="GO" id="GO:0006397">
    <property type="term" value="P:mRNA processing"/>
    <property type="evidence" value="ECO:0007669"/>
    <property type="project" value="UniProtKB-KW"/>
</dbReference>
<evidence type="ECO:0000313" key="7">
    <source>
        <dbReference type="EMBL" id="PWA98179.1"/>
    </source>
</evidence>
<dbReference type="PROSITE" id="PS50102">
    <property type="entry name" value="RRM"/>
    <property type="match status" value="1"/>
</dbReference>
<keyword evidence="1" id="KW-0507">mRNA processing</keyword>
<name>A0A2U1QJI2_ARTAN</name>
<dbReference type="GO" id="GO:0003723">
    <property type="term" value="F:RNA binding"/>
    <property type="evidence" value="ECO:0007669"/>
    <property type="project" value="UniProtKB-UniRule"/>
</dbReference>
<dbReference type="PANTHER" id="PTHR23147">
    <property type="entry name" value="SERINE/ARGININE RICH SPLICING FACTOR"/>
    <property type="match status" value="1"/>
</dbReference>
<feature type="region of interest" description="Disordered" evidence="5">
    <location>
        <begin position="120"/>
        <end position="139"/>
    </location>
</feature>
<dbReference type="EMBL" id="PKPP01000077">
    <property type="protein sequence ID" value="PWA98179.1"/>
    <property type="molecule type" value="Genomic_DNA"/>
</dbReference>
<accession>A0A2U1QJI2</accession>
<proteinExistence type="predicted"/>
<keyword evidence="8" id="KW-1185">Reference proteome</keyword>
<dbReference type="InterPro" id="IPR035979">
    <property type="entry name" value="RBD_domain_sf"/>
</dbReference>
<dbReference type="GO" id="GO:0008380">
    <property type="term" value="P:RNA splicing"/>
    <property type="evidence" value="ECO:0007669"/>
    <property type="project" value="UniProtKB-KW"/>
</dbReference>
<dbReference type="SMART" id="SM00360">
    <property type="entry name" value="RRM"/>
    <property type="match status" value="1"/>
</dbReference>
<evidence type="ECO:0000256" key="2">
    <source>
        <dbReference type="ARBA" id="ARBA00022728"/>
    </source>
</evidence>
<keyword evidence="3" id="KW-0508">mRNA splicing</keyword>
<organism evidence="7 8">
    <name type="scientific">Artemisia annua</name>
    <name type="common">Sweet wormwood</name>
    <dbReference type="NCBI Taxonomy" id="35608"/>
    <lineage>
        <taxon>Eukaryota</taxon>
        <taxon>Viridiplantae</taxon>
        <taxon>Streptophyta</taxon>
        <taxon>Embryophyta</taxon>
        <taxon>Tracheophyta</taxon>
        <taxon>Spermatophyta</taxon>
        <taxon>Magnoliopsida</taxon>
        <taxon>eudicotyledons</taxon>
        <taxon>Gunneridae</taxon>
        <taxon>Pentapetalae</taxon>
        <taxon>asterids</taxon>
        <taxon>campanulids</taxon>
        <taxon>Asterales</taxon>
        <taxon>Asteraceae</taxon>
        <taxon>Asteroideae</taxon>
        <taxon>Anthemideae</taxon>
        <taxon>Artemisiinae</taxon>
        <taxon>Artemisia</taxon>
    </lineage>
</organism>
<keyword evidence="4" id="KW-0694">RNA-binding</keyword>
<dbReference type="Gene3D" id="3.30.70.330">
    <property type="match status" value="1"/>
</dbReference>
<keyword evidence="2" id="KW-0747">Spliceosome</keyword>
<evidence type="ECO:0000256" key="4">
    <source>
        <dbReference type="PROSITE-ProRule" id="PRU00176"/>
    </source>
</evidence>
<feature type="compositionally biased region" description="Polar residues" evidence="5">
    <location>
        <begin position="122"/>
        <end position="131"/>
    </location>
</feature>
<feature type="domain" description="RRM" evidence="6">
    <location>
        <begin position="39"/>
        <end position="116"/>
    </location>
</feature>
<dbReference type="InterPro" id="IPR012677">
    <property type="entry name" value="Nucleotide-bd_a/b_plait_sf"/>
</dbReference>
<dbReference type="Pfam" id="PF00076">
    <property type="entry name" value="RRM_1"/>
    <property type="match status" value="1"/>
</dbReference>
<dbReference type="AlphaFoldDB" id="A0A2U1QJI2"/>
<dbReference type="GO" id="GO:0005681">
    <property type="term" value="C:spliceosomal complex"/>
    <property type="evidence" value="ECO:0007669"/>
    <property type="project" value="UniProtKB-KW"/>
</dbReference>